<comment type="subcellular location">
    <subcellularLocation>
        <location evidence="1">Nucleus</location>
    </subcellularLocation>
</comment>
<evidence type="ECO:0000256" key="4">
    <source>
        <dbReference type="PROSITE-ProRule" id="PRU00267"/>
    </source>
</evidence>
<evidence type="ECO:0000259" key="6">
    <source>
        <dbReference type="PROSITE" id="PS50118"/>
    </source>
</evidence>
<feature type="DNA-binding region" description="HMG box" evidence="4">
    <location>
        <begin position="149"/>
        <end position="215"/>
    </location>
</feature>
<dbReference type="Gene3D" id="1.10.30.10">
    <property type="entry name" value="High mobility group box domain"/>
    <property type="match status" value="2"/>
</dbReference>
<evidence type="ECO:0000256" key="5">
    <source>
        <dbReference type="SAM" id="MobiDB-lite"/>
    </source>
</evidence>
<dbReference type="GO" id="GO:0003677">
    <property type="term" value="F:DNA binding"/>
    <property type="evidence" value="ECO:0007669"/>
    <property type="project" value="UniProtKB-UniRule"/>
</dbReference>
<dbReference type="InterPro" id="IPR036910">
    <property type="entry name" value="HMG_box_dom_sf"/>
</dbReference>
<keyword evidence="3 4" id="KW-0539">Nucleus</keyword>
<evidence type="ECO:0000256" key="1">
    <source>
        <dbReference type="ARBA" id="ARBA00004123"/>
    </source>
</evidence>
<dbReference type="Pfam" id="PF00505">
    <property type="entry name" value="HMG_box"/>
    <property type="match status" value="2"/>
</dbReference>
<keyword evidence="8" id="KW-1185">Reference proteome</keyword>
<evidence type="ECO:0000256" key="3">
    <source>
        <dbReference type="ARBA" id="ARBA00023242"/>
    </source>
</evidence>
<dbReference type="PANTHER" id="PTHR46261">
    <property type="entry name" value="HIGH MOBILITY GROUP B PROTEIN 4-RELATED"/>
    <property type="match status" value="1"/>
</dbReference>
<dbReference type="EMBL" id="CAIIXF020000004">
    <property type="protein sequence ID" value="CAH1780585.1"/>
    <property type="molecule type" value="Genomic_DNA"/>
</dbReference>
<evidence type="ECO:0000313" key="8">
    <source>
        <dbReference type="Proteomes" id="UP000749559"/>
    </source>
</evidence>
<evidence type="ECO:0000256" key="2">
    <source>
        <dbReference type="ARBA" id="ARBA00023125"/>
    </source>
</evidence>
<comment type="caution">
    <text evidence="7">The sequence shown here is derived from an EMBL/GenBank/DDBJ whole genome shotgun (WGS) entry which is preliminary data.</text>
</comment>
<feature type="region of interest" description="Disordered" evidence="5">
    <location>
        <begin position="221"/>
        <end position="252"/>
    </location>
</feature>
<feature type="domain" description="HMG box" evidence="6">
    <location>
        <begin position="22"/>
        <end position="91"/>
    </location>
</feature>
<gene>
    <name evidence="7" type="ORF">OFUS_LOCUS7258</name>
</gene>
<feature type="compositionally biased region" description="Acidic residues" evidence="5">
    <location>
        <begin position="224"/>
        <end position="239"/>
    </location>
</feature>
<name>A0A8S4NID4_OWEFU</name>
<dbReference type="AlphaFoldDB" id="A0A8S4NID4"/>
<evidence type="ECO:0000313" key="7">
    <source>
        <dbReference type="EMBL" id="CAH1780585.1"/>
    </source>
</evidence>
<dbReference type="SUPFAM" id="SSF47095">
    <property type="entry name" value="HMG-box"/>
    <property type="match status" value="2"/>
</dbReference>
<feature type="domain" description="HMG box" evidence="6">
    <location>
        <begin position="149"/>
        <end position="215"/>
    </location>
</feature>
<dbReference type="InterPro" id="IPR009071">
    <property type="entry name" value="HMG_box_dom"/>
</dbReference>
<dbReference type="CDD" id="cd00084">
    <property type="entry name" value="HMG-box_SF"/>
    <property type="match status" value="1"/>
</dbReference>
<feature type="region of interest" description="Disordered" evidence="5">
    <location>
        <begin position="63"/>
        <end position="149"/>
    </location>
</feature>
<dbReference type="InterPro" id="IPR031061">
    <property type="entry name" value="HMGB_plant"/>
</dbReference>
<dbReference type="GO" id="GO:0005634">
    <property type="term" value="C:nucleus"/>
    <property type="evidence" value="ECO:0007669"/>
    <property type="project" value="UniProtKB-SubCell"/>
</dbReference>
<dbReference type="OrthoDB" id="1919336at2759"/>
<feature type="DNA-binding region" description="HMG box" evidence="4">
    <location>
        <begin position="22"/>
        <end position="91"/>
    </location>
</feature>
<organism evidence="7 8">
    <name type="scientific">Owenia fusiformis</name>
    <name type="common">Polychaete worm</name>
    <dbReference type="NCBI Taxonomy" id="6347"/>
    <lineage>
        <taxon>Eukaryota</taxon>
        <taxon>Metazoa</taxon>
        <taxon>Spiralia</taxon>
        <taxon>Lophotrochozoa</taxon>
        <taxon>Annelida</taxon>
        <taxon>Polychaeta</taxon>
        <taxon>Sedentaria</taxon>
        <taxon>Canalipalpata</taxon>
        <taxon>Sabellida</taxon>
        <taxon>Oweniida</taxon>
        <taxon>Oweniidae</taxon>
        <taxon>Owenia</taxon>
    </lineage>
</organism>
<proteinExistence type="predicted"/>
<feature type="compositionally biased region" description="Basic and acidic residues" evidence="5">
    <location>
        <begin position="64"/>
        <end position="102"/>
    </location>
</feature>
<dbReference type="Proteomes" id="UP000749559">
    <property type="component" value="Unassembled WGS sequence"/>
</dbReference>
<reference evidence="7" key="1">
    <citation type="submission" date="2022-03" db="EMBL/GenBank/DDBJ databases">
        <authorList>
            <person name="Martin C."/>
        </authorList>
    </citation>
    <scope>NUCLEOTIDE SEQUENCE</scope>
</reference>
<accession>A0A8S4NID4</accession>
<keyword evidence="2 4" id="KW-0238">DNA-binding</keyword>
<dbReference type="PANTHER" id="PTHR46261:SF18">
    <property type="entry name" value="DNA-BINDING PROTEIN MNB1B"/>
    <property type="match status" value="1"/>
</dbReference>
<dbReference type="PROSITE" id="PS50118">
    <property type="entry name" value="HMG_BOX_2"/>
    <property type="match status" value="2"/>
</dbReference>
<dbReference type="SMART" id="SM00398">
    <property type="entry name" value="HMG"/>
    <property type="match status" value="2"/>
</dbReference>
<protein>
    <recommendedName>
        <fullName evidence="6">HMG box domain-containing protein</fullName>
    </recommendedName>
</protein>
<sequence length="252" mass="28606">MEGVRQAFGKRRRKRIAARLDIEPPTTALQFFKKDFRVVLQKRNEDKNKHINITRRCLKKWKRMTAEEKKPYQEKAKADLKRFHAEKRAAEAKNKVADKNEGGNDGADGAGRSTKAGAGGSTDTEGGVDAGGGANADGDADLATKPLRPIRPQTAFENFAADLMEEMAEQKLPKAKVLNIARGRWEGMKDSEKEPYHAQVFEEKDEHDDNVEEYSVECKRHGIEEEEDEEEDCEDEEEYSSYTTKTRQVKEI</sequence>